<accession>A0ACA9UJB8</accession>
<protein>
    <submittedName>
        <fullName evidence="1">Uncharacterized protein</fullName>
    </submittedName>
</protein>
<keyword evidence="2" id="KW-1185">Reference proteome</keyword>
<evidence type="ECO:0000313" key="1">
    <source>
        <dbReference type="EMBL" id="CAG9953516.1"/>
    </source>
</evidence>
<reference evidence="1" key="1">
    <citation type="submission" date="2020-04" db="EMBL/GenBank/DDBJ databases">
        <authorList>
            <person name="Broberg M."/>
        </authorList>
    </citation>
    <scope>NUCLEOTIDE SEQUENCE</scope>
</reference>
<comment type="caution">
    <text evidence="1">The sequence shown here is derived from an EMBL/GenBank/DDBJ whole genome shotgun (WGS) entry which is preliminary data.</text>
</comment>
<proteinExistence type="predicted"/>
<dbReference type="Proteomes" id="UP000836387">
    <property type="component" value="Unassembled WGS sequence"/>
</dbReference>
<name>A0ACA9UJB8_BIOOC</name>
<sequence>MPSDDQERLSYVNYLALSIRNKALIAGLVQELDKSISLLREALAVATGSTLTKRTVLQNLGLFLYDRYNMKESSSDLDESVQICKEEVEALPANDPMLVVSLMNLRLRLSRKYFEEKNVENARDLVIATRRTIEIIPKGDPDYTDLLIELGAEVYRLQSLTGQRSDLEEAINALKKAQKSFRLHLLCDLFHKRFLQRAQMSDILEAIQAGRRSIDNTNKMILGYPKEFLPWAVYIKTYIDGIGTTRTLRPQYNWLVKL</sequence>
<organism evidence="1 2">
    <name type="scientific">Clonostachys rosea f. rosea IK726</name>
    <dbReference type="NCBI Taxonomy" id="1349383"/>
    <lineage>
        <taxon>Eukaryota</taxon>
        <taxon>Fungi</taxon>
        <taxon>Dikarya</taxon>
        <taxon>Ascomycota</taxon>
        <taxon>Pezizomycotina</taxon>
        <taxon>Sordariomycetes</taxon>
        <taxon>Hypocreomycetidae</taxon>
        <taxon>Hypocreales</taxon>
        <taxon>Bionectriaceae</taxon>
        <taxon>Clonostachys</taxon>
    </lineage>
</organism>
<evidence type="ECO:0000313" key="2">
    <source>
        <dbReference type="Proteomes" id="UP000836387"/>
    </source>
</evidence>
<dbReference type="EMBL" id="CADEHS020000532">
    <property type="protein sequence ID" value="CAG9953516.1"/>
    <property type="molecule type" value="Genomic_DNA"/>
</dbReference>
<gene>
    <name evidence="1" type="ORF">CRV2_00021844</name>
</gene>
<reference evidence="1" key="2">
    <citation type="submission" date="2021-10" db="EMBL/GenBank/DDBJ databases">
        <authorList>
            <person name="Piombo E."/>
        </authorList>
    </citation>
    <scope>NUCLEOTIDE SEQUENCE</scope>
</reference>